<protein>
    <submittedName>
        <fullName evidence="1">Uncharacterized protein</fullName>
    </submittedName>
</protein>
<proteinExistence type="predicted"/>
<evidence type="ECO:0000313" key="1">
    <source>
        <dbReference type="EMBL" id="AFO46090.1"/>
    </source>
</evidence>
<dbReference type="HOGENOM" id="CLU_3275371_0_0_6"/>
<accession>I7AU01</accession>
<dbReference type="PATRIC" id="fig|1196325.3.peg.232"/>
<dbReference type="KEGG" id="ppx:T1E_0231"/>
<organism evidence="1 2">
    <name type="scientific">Pseudomonas putida (strain DOT-T1E)</name>
    <dbReference type="NCBI Taxonomy" id="1196325"/>
    <lineage>
        <taxon>Bacteria</taxon>
        <taxon>Pseudomonadati</taxon>
        <taxon>Pseudomonadota</taxon>
        <taxon>Gammaproteobacteria</taxon>
        <taxon>Pseudomonadales</taxon>
        <taxon>Pseudomonadaceae</taxon>
        <taxon>Pseudomonas</taxon>
    </lineage>
</organism>
<reference evidence="2" key="1">
    <citation type="journal article" date="2013" name="Microb. Biotechnol.">
        <title>Metabolic potential of the organic-solvent tolerant Pseudomonas putida DOT-T1E deduced from its annotated genome.</title>
        <authorList>
            <person name="Udaondo Z."/>
            <person name="Molina L."/>
            <person name="Daniels C."/>
            <person name="Gomez M.J."/>
            <person name="Molina-Henares M.A."/>
            <person name="Matilla M.A."/>
            <person name="Roca A."/>
            <person name="Fernandez M."/>
            <person name="Duque E."/>
            <person name="Segura A."/>
            <person name="Ramos J.L."/>
        </authorList>
    </citation>
    <scope>NUCLEOTIDE SEQUENCE [LARGE SCALE GENOMIC DNA]</scope>
    <source>
        <strain evidence="2">DOT-T1E</strain>
    </source>
</reference>
<name>I7AU01_PSEPT</name>
<gene>
    <name evidence="1" type="ordered locus">T1E_0231</name>
</gene>
<dbReference type="EMBL" id="CP003734">
    <property type="protein sequence ID" value="AFO46090.1"/>
    <property type="molecule type" value="Genomic_DNA"/>
</dbReference>
<evidence type="ECO:0000313" key="2">
    <source>
        <dbReference type="Proteomes" id="UP000006503"/>
    </source>
</evidence>
<sequence>MIGVYGLGQPGYNGTACGCGRSSEVTVFMRKCLLCFSCSVG</sequence>
<dbReference type="AlphaFoldDB" id="I7AU01"/>
<dbReference type="Proteomes" id="UP000006503">
    <property type="component" value="Chromosome"/>
</dbReference>